<evidence type="ECO:0000256" key="11">
    <source>
        <dbReference type="PIRSR" id="PIRSR038994-3"/>
    </source>
</evidence>
<dbReference type="GO" id="GO:0046872">
    <property type="term" value="F:metal ion binding"/>
    <property type="evidence" value="ECO:0007669"/>
    <property type="project" value="UniProtKB-KW"/>
</dbReference>
<sequence length="395" mass="42358">MQGIIEITNVNIISETQEIDMGSLQIKDGKINQISSQFIGGADHVIDGKGKNWTLLPGFVDVHIHGANGHDVMDATEEALSGMASQLPKEGTTSFLATTMTQSDEAISNALSNAGEYVDDQPESGQAELLGVHLEGPFISEKKVGAQPIDHVVPPSIDLFQAWQKESRNHIRLVTLAPEVEGGLDFIEHLTSQGVVASIGHSDATLATVNQAVQKGARHITHLYNQMSGLHHREPGVVGAAFLNDDVKVEMIVDHIHVQKDAIHIAYQFTKADRTILITDAMRAKCLPEGTYDLGGQDVIVSNGEARLANGALAGSILTLEEAARNMKAGNNLSYADLAAITSANAAKQLDVFDRKGSISVGKDADLILLDNQDQVIMTICRGTISYDQRGEEAS</sequence>
<dbReference type="SUPFAM" id="SSF51556">
    <property type="entry name" value="Metallo-dependent hydrolases"/>
    <property type="match status" value="1"/>
</dbReference>
<reference evidence="13 14" key="1">
    <citation type="submission" date="2013-08" db="EMBL/GenBank/DDBJ databases">
        <authorList>
            <person name="Huang J."/>
            <person name="Wang G."/>
        </authorList>
    </citation>
    <scope>NUCLEOTIDE SEQUENCE [LARGE SCALE GENOMIC DNA]</scope>
    <source>
        <strain evidence="13 14">BH030004</strain>
    </source>
</reference>
<comment type="similarity">
    <text evidence="1 9">Belongs to the metallo-dependent hydrolases superfamily. NagA family.</text>
</comment>
<dbReference type="InterPro" id="IPR011059">
    <property type="entry name" value="Metal-dep_hydrolase_composite"/>
</dbReference>
<evidence type="ECO:0000256" key="5">
    <source>
        <dbReference type="ARBA" id="ARBA00022801"/>
    </source>
</evidence>
<evidence type="ECO:0000256" key="4">
    <source>
        <dbReference type="ARBA" id="ARBA00022723"/>
    </source>
</evidence>
<dbReference type="FunFam" id="3.20.20.140:FF:000004">
    <property type="entry name" value="N-acetylglucosamine-6-phosphate deacetylase"/>
    <property type="match status" value="1"/>
</dbReference>
<evidence type="ECO:0000256" key="7">
    <source>
        <dbReference type="ARBA" id="ARBA00047647"/>
    </source>
</evidence>
<dbReference type="EC" id="3.5.1.25" evidence="2"/>
<evidence type="ECO:0000256" key="3">
    <source>
        <dbReference type="ARBA" id="ARBA00018029"/>
    </source>
</evidence>
<dbReference type="RefSeq" id="WP_027446645.1">
    <property type="nucleotide sequence ID" value="NZ_AULJ01000038.1"/>
</dbReference>
<dbReference type="Gene3D" id="3.20.20.140">
    <property type="entry name" value="Metal-dependent hydrolases"/>
    <property type="match status" value="1"/>
</dbReference>
<dbReference type="Proteomes" id="UP000030403">
    <property type="component" value="Unassembled WGS sequence"/>
</dbReference>
<comment type="cofactor">
    <cofactor evidence="11">
        <name>a divalent metal cation</name>
        <dbReference type="ChEBI" id="CHEBI:60240"/>
    </cofactor>
    <text evidence="11">Binds 1 divalent metal cation per subunit.</text>
</comment>
<accession>A0A0A5GAT6</accession>
<dbReference type="InterPro" id="IPR032466">
    <property type="entry name" value="Metal_Hydrolase"/>
</dbReference>
<gene>
    <name evidence="13" type="ORF">N783_08645</name>
</gene>
<evidence type="ECO:0000256" key="9">
    <source>
        <dbReference type="PIRNR" id="PIRNR038994"/>
    </source>
</evidence>
<evidence type="ECO:0000256" key="1">
    <source>
        <dbReference type="ARBA" id="ARBA00010716"/>
    </source>
</evidence>
<proteinExistence type="inferred from homology"/>
<evidence type="ECO:0000259" key="12">
    <source>
        <dbReference type="Pfam" id="PF01979"/>
    </source>
</evidence>
<feature type="domain" description="Amidohydrolase-related" evidence="12">
    <location>
        <begin position="54"/>
        <end position="385"/>
    </location>
</feature>
<dbReference type="AlphaFoldDB" id="A0A0A5GAT6"/>
<dbReference type="InterPro" id="IPR006680">
    <property type="entry name" value="Amidohydro-rel"/>
</dbReference>
<dbReference type="STRING" id="1385511.GCA_000425225_03002"/>
<name>A0A0A5GAT6_9BACI</name>
<dbReference type="GO" id="GO:0008448">
    <property type="term" value="F:N-acetylglucosamine-6-phosphate deacetylase activity"/>
    <property type="evidence" value="ECO:0007669"/>
    <property type="project" value="UniProtKB-EC"/>
</dbReference>
<dbReference type="eggNOG" id="COG1820">
    <property type="taxonomic scope" value="Bacteria"/>
</dbReference>
<feature type="binding site" evidence="11">
    <location>
        <position position="135"/>
    </location>
    <ligand>
        <name>Zn(2+)</name>
        <dbReference type="ChEBI" id="CHEBI:29105"/>
    </ligand>
</feature>
<evidence type="ECO:0000256" key="10">
    <source>
        <dbReference type="PIRSR" id="PIRSR038994-1"/>
    </source>
</evidence>
<dbReference type="OrthoDB" id="9776488at2"/>
<dbReference type="PANTHER" id="PTHR11113">
    <property type="entry name" value="N-ACETYLGLUCOSAMINE-6-PHOSPHATE DEACETYLASE"/>
    <property type="match status" value="1"/>
</dbReference>
<organism evidence="13 14">
    <name type="scientific">Pontibacillus marinus BH030004 = DSM 16465</name>
    <dbReference type="NCBI Taxonomy" id="1385511"/>
    <lineage>
        <taxon>Bacteria</taxon>
        <taxon>Bacillati</taxon>
        <taxon>Bacillota</taxon>
        <taxon>Bacilli</taxon>
        <taxon>Bacillales</taxon>
        <taxon>Bacillaceae</taxon>
        <taxon>Pontibacillus</taxon>
    </lineage>
</organism>
<keyword evidence="5 9" id="KW-0378">Hydrolase</keyword>
<dbReference type="NCBIfam" id="TIGR00221">
    <property type="entry name" value="nagA"/>
    <property type="match status" value="1"/>
</dbReference>
<dbReference type="InterPro" id="IPR003764">
    <property type="entry name" value="GlcNAc_6-P_deAcase"/>
</dbReference>
<keyword evidence="4 11" id="KW-0479">Metal-binding</keyword>
<evidence type="ECO:0000256" key="8">
    <source>
        <dbReference type="ARBA" id="ARBA00060590"/>
    </source>
</evidence>
<dbReference type="GO" id="GO:0006046">
    <property type="term" value="P:N-acetylglucosamine catabolic process"/>
    <property type="evidence" value="ECO:0007669"/>
    <property type="project" value="TreeGrafter"/>
</dbReference>
<dbReference type="EMBL" id="AVPF01000020">
    <property type="protein sequence ID" value="KGX88308.1"/>
    <property type="molecule type" value="Genomic_DNA"/>
</dbReference>
<dbReference type="Pfam" id="PF01979">
    <property type="entry name" value="Amidohydro_1"/>
    <property type="match status" value="1"/>
</dbReference>
<dbReference type="PANTHER" id="PTHR11113:SF14">
    <property type="entry name" value="N-ACETYLGLUCOSAMINE-6-PHOSPHATE DEACETYLASE"/>
    <property type="match status" value="1"/>
</dbReference>
<evidence type="ECO:0000256" key="6">
    <source>
        <dbReference type="ARBA" id="ARBA00023277"/>
    </source>
</evidence>
<dbReference type="SUPFAM" id="SSF51338">
    <property type="entry name" value="Composite domain of metallo-dependent hydrolases"/>
    <property type="match status" value="1"/>
</dbReference>
<evidence type="ECO:0000256" key="2">
    <source>
        <dbReference type="ARBA" id="ARBA00011899"/>
    </source>
</evidence>
<feature type="binding site" evidence="11">
    <location>
        <position position="201"/>
    </location>
    <ligand>
        <name>Zn(2+)</name>
        <dbReference type="ChEBI" id="CHEBI:29105"/>
    </ligand>
</feature>
<evidence type="ECO:0000313" key="13">
    <source>
        <dbReference type="EMBL" id="KGX88308.1"/>
    </source>
</evidence>
<protein>
    <recommendedName>
        <fullName evidence="3">N-acetylglucosamine-6-phosphate deacetylase</fullName>
        <ecNumber evidence="2">3.5.1.25</ecNumber>
    </recommendedName>
</protein>
<dbReference type="PIRSF" id="PIRSF038994">
    <property type="entry name" value="NagA"/>
    <property type="match status" value="1"/>
</dbReference>
<comment type="catalytic activity">
    <reaction evidence="7">
        <text>N-acetyl-D-glucosamine 6-phosphate + H2O = D-glucosamine 6-phosphate + acetate</text>
        <dbReference type="Rhea" id="RHEA:22936"/>
        <dbReference type="ChEBI" id="CHEBI:15377"/>
        <dbReference type="ChEBI" id="CHEBI:30089"/>
        <dbReference type="ChEBI" id="CHEBI:57513"/>
        <dbReference type="ChEBI" id="CHEBI:58725"/>
        <dbReference type="EC" id="3.5.1.25"/>
    </reaction>
</comment>
<comment type="caution">
    <text evidence="13">The sequence shown here is derived from an EMBL/GenBank/DDBJ whole genome shotgun (WGS) entry which is preliminary data.</text>
</comment>
<keyword evidence="14" id="KW-1185">Reference proteome</keyword>
<keyword evidence="6 9" id="KW-0119">Carbohydrate metabolism</keyword>
<evidence type="ECO:0000313" key="14">
    <source>
        <dbReference type="Proteomes" id="UP000030403"/>
    </source>
</evidence>
<dbReference type="CDD" id="cd00854">
    <property type="entry name" value="NagA"/>
    <property type="match status" value="1"/>
</dbReference>
<feature type="binding site" evidence="11">
    <location>
        <position position="222"/>
    </location>
    <ligand>
        <name>Zn(2+)</name>
        <dbReference type="ChEBI" id="CHEBI:29105"/>
    </ligand>
</feature>
<comment type="pathway">
    <text evidence="8">Amino-sugar metabolism; N-acetylneuraminate degradation; D-fructose 6-phosphate from N-acetylneuraminate: step 4/5.</text>
</comment>
<feature type="active site" description="Proton donor/acceptor" evidence="10">
    <location>
        <position position="280"/>
    </location>
</feature>
<dbReference type="Gene3D" id="2.30.40.10">
    <property type="entry name" value="Urease, subunit C, domain 1"/>
    <property type="match status" value="1"/>
</dbReference>